<feature type="transmembrane region" description="Helical" evidence="15">
    <location>
        <begin position="229"/>
        <end position="251"/>
    </location>
</feature>
<dbReference type="Proteomes" id="UP001446205">
    <property type="component" value="Unassembled WGS sequence"/>
</dbReference>
<dbReference type="SFLD" id="SFLDF00027">
    <property type="entry name" value="p-type_atpase"/>
    <property type="match status" value="1"/>
</dbReference>
<dbReference type="InterPro" id="IPR023298">
    <property type="entry name" value="ATPase_P-typ_TM_dom_sf"/>
</dbReference>
<organism evidence="17 18">
    <name type="scientific">Thermithiobacillus plumbiphilus</name>
    <dbReference type="NCBI Taxonomy" id="1729899"/>
    <lineage>
        <taxon>Bacteria</taxon>
        <taxon>Pseudomonadati</taxon>
        <taxon>Pseudomonadota</taxon>
        <taxon>Acidithiobacillia</taxon>
        <taxon>Acidithiobacillales</taxon>
        <taxon>Thermithiobacillaceae</taxon>
        <taxon>Thermithiobacillus</taxon>
    </lineage>
</organism>
<dbReference type="SUPFAM" id="SSF56784">
    <property type="entry name" value="HAD-like"/>
    <property type="match status" value="1"/>
</dbReference>
<protein>
    <submittedName>
        <fullName evidence="17">Heavy metal translocating P-type ATPase</fullName>
    </submittedName>
</protein>
<feature type="transmembrane region" description="Helical" evidence="15">
    <location>
        <begin position="194"/>
        <end position="217"/>
    </location>
</feature>
<dbReference type="CDD" id="cd00371">
    <property type="entry name" value="HMA"/>
    <property type="match status" value="1"/>
</dbReference>
<evidence type="ECO:0000256" key="14">
    <source>
        <dbReference type="ARBA" id="ARBA00023136"/>
    </source>
</evidence>
<keyword evidence="6 15" id="KW-0812">Transmembrane</keyword>
<dbReference type="PROSITE" id="PS50846">
    <property type="entry name" value="HMA_2"/>
    <property type="match status" value="1"/>
</dbReference>
<dbReference type="SUPFAM" id="SSF81665">
    <property type="entry name" value="Calcium ATPase, transmembrane domain M"/>
    <property type="match status" value="1"/>
</dbReference>
<evidence type="ECO:0000256" key="11">
    <source>
        <dbReference type="ARBA" id="ARBA00022967"/>
    </source>
</evidence>
<dbReference type="Pfam" id="PF00403">
    <property type="entry name" value="HMA"/>
    <property type="match status" value="1"/>
</dbReference>
<dbReference type="Pfam" id="PF00702">
    <property type="entry name" value="Hydrolase"/>
    <property type="match status" value="1"/>
</dbReference>
<dbReference type="NCBIfam" id="TIGR01494">
    <property type="entry name" value="ATPase_P-type"/>
    <property type="match status" value="1"/>
</dbReference>
<dbReference type="InterPro" id="IPR023214">
    <property type="entry name" value="HAD_sf"/>
</dbReference>
<dbReference type="Pfam" id="PF00122">
    <property type="entry name" value="E1-E2_ATPase"/>
    <property type="match status" value="1"/>
</dbReference>
<dbReference type="InterPro" id="IPR006121">
    <property type="entry name" value="HMA_dom"/>
</dbReference>
<keyword evidence="5" id="KW-0597">Phosphoprotein</keyword>
<dbReference type="PANTHER" id="PTHR43520:SF5">
    <property type="entry name" value="CATION-TRANSPORTING P-TYPE ATPASE-RELATED"/>
    <property type="match status" value="1"/>
</dbReference>
<dbReference type="PANTHER" id="PTHR43520">
    <property type="entry name" value="ATP7, ISOFORM B"/>
    <property type="match status" value="1"/>
</dbReference>
<keyword evidence="4 15" id="KW-1003">Cell membrane</keyword>
<keyword evidence="3" id="KW-0813">Transport</keyword>
<evidence type="ECO:0000256" key="10">
    <source>
        <dbReference type="ARBA" id="ARBA00022842"/>
    </source>
</evidence>
<evidence type="ECO:0000256" key="1">
    <source>
        <dbReference type="ARBA" id="ARBA00004651"/>
    </source>
</evidence>
<keyword evidence="7 15" id="KW-0479">Metal-binding</keyword>
<sequence>MVPVVTSEQQELAGTAPEACFHCGLPNPSDARYQARVDGATREFCCAGCLAVAQAIESAGLGEYYRHRSKPADRAELLPDFLQSATLYDDPLVQKSFVRSAGEHEREAALILEGITCAACVWLNERHLRSLPGVLEANINYSTQRASVRWDDRQLHLSDIIQAIAAIGYHAHPYDPGRQAEVLERERRGMLRRLFVAGLSMAQVMMLAVALYAGAYYGMSPEMAEFFRYVSLIFTLPVVFYSAWPFFLGAWRDLKRFQPGMDVPVSLGIIAAFAASVWATLQQAGQVYYDTVTMFVFLLLGARFLEMSARRRASHAVEALNRVMPALARRESDGQADWVALGEVRPGDILLVQPGETIPLDGEVLEGQSDVDESLLTGESRPVPKYPGAQVIGGTINQDGPLRLKVLRVGEDLVISHIGRLLERAQAERPPIAHIADRTARWFVSAVLLLAAAAGIGWYMVDPAKAYWVVVAVLVVTCPCALGLATPVAITAATGRLAREGVVSTRGHALEAMAHVTHLIFDKTGTLTEGRHRLHHAHVQGDEDAAWSVVAALVRLSEHPLSRALQRSLQGRTLAAPSTSEPVNYPGQGMEAQVGQRCYRLGQPAFVEALAGPMPAQWQPLQQAYAAEGMSLVACGSSEGWLGLFALGDQLREDAGQTVQLLQARGYTVWLLSGDHEGAVARAASETGIRYWRAAQGPEDKLQAMRELQQSGAVICMVGDGINDAPVLAGAQVSIAMGAGTAVAQAGADLILLSNRLLQIPATLDLASRTLRLIRQNIGWAIGYNVVALPLAISGWLTPWMAAIGMSLSSLIVVANALRLTGGAGKGQLQAEGKRIGPRSQT</sequence>
<dbReference type="PRINTS" id="PR00119">
    <property type="entry name" value="CATATPASE"/>
</dbReference>
<evidence type="ECO:0000313" key="17">
    <source>
        <dbReference type="EMBL" id="MEK8090233.1"/>
    </source>
</evidence>
<dbReference type="NCBIfam" id="TIGR01525">
    <property type="entry name" value="ATPase-IB_hvy"/>
    <property type="match status" value="1"/>
</dbReference>
<accession>A0ABU9D9M5</accession>
<feature type="transmembrane region" description="Helical" evidence="15">
    <location>
        <begin position="467"/>
        <end position="490"/>
    </location>
</feature>
<dbReference type="SFLD" id="SFLDG00002">
    <property type="entry name" value="C1.7:_P-type_atpase_like"/>
    <property type="match status" value="1"/>
</dbReference>
<reference evidence="17 18" key="1">
    <citation type="submission" date="2024-04" db="EMBL/GenBank/DDBJ databases">
        <authorList>
            <person name="Abashina T."/>
            <person name="Shaikin A."/>
        </authorList>
    </citation>
    <scope>NUCLEOTIDE SEQUENCE [LARGE SCALE GENOMIC DNA]</scope>
    <source>
        <strain evidence="17 18">AAFK</strain>
    </source>
</reference>
<dbReference type="InterPro" id="IPR044492">
    <property type="entry name" value="P_typ_ATPase_HD_dom"/>
</dbReference>
<evidence type="ECO:0000256" key="7">
    <source>
        <dbReference type="ARBA" id="ARBA00022723"/>
    </source>
</evidence>
<evidence type="ECO:0000256" key="6">
    <source>
        <dbReference type="ARBA" id="ARBA00022692"/>
    </source>
</evidence>
<feature type="transmembrane region" description="Helical" evidence="15">
    <location>
        <begin position="778"/>
        <end position="797"/>
    </location>
</feature>
<comment type="subcellular location">
    <subcellularLocation>
        <location evidence="1">Cell membrane</location>
        <topology evidence="1">Multi-pass membrane protein</topology>
    </subcellularLocation>
</comment>
<keyword evidence="10" id="KW-0460">Magnesium</keyword>
<dbReference type="InterPro" id="IPR023299">
    <property type="entry name" value="ATPase_P-typ_cyto_dom_N"/>
</dbReference>
<dbReference type="PROSITE" id="PS00154">
    <property type="entry name" value="ATPASE_E1_E2"/>
    <property type="match status" value="1"/>
</dbReference>
<keyword evidence="14 15" id="KW-0472">Membrane</keyword>
<dbReference type="InterPro" id="IPR036412">
    <property type="entry name" value="HAD-like_sf"/>
</dbReference>
<dbReference type="InterPro" id="IPR008250">
    <property type="entry name" value="ATPase_P-typ_transduc_dom_A_sf"/>
</dbReference>
<name>A0ABU9D9M5_9PROT</name>
<dbReference type="SUPFAM" id="SSF81653">
    <property type="entry name" value="Calcium ATPase, transduction domain A"/>
    <property type="match status" value="1"/>
</dbReference>
<feature type="transmembrane region" description="Helical" evidence="15">
    <location>
        <begin position="263"/>
        <end position="281"/>
    </location>
</feature>
<evidence type="ECO:0000313" key="18">
    <source>
        <dbReference type="Proteomes" id="UP001446205"/>
    </source>
</evidence>
<dbReference type="InterPro" id="IPR059000">
    <property type="entry name" value="ATPase_P-type_domA"/>
</dbReference>
<comment type="caution">
    <text evidence="17">The sequence shown here is derived from an EMBL/GenBank/DDBJ whole genome shotgun (WGS) entry which is preliminary data.</text>
</comment>
<feature type="transmembrane region" description="Helical" evidence="15">
    <location>
        <begin position="442"/>
        <end position="461"/>
    </location>
</feature>
<keyword evidence="11" id="KW-1278">Translocase</keyword>
<dbReference type="Gene3D" id="3.30.70.100">
    <property type="match status" value="1"/>
</dbReference>
<dbReference type="PRINTS" id="PR00943">
    <property type="entry name" value="CUATPASE"/>
</dbReference>
<proteinExistence type="inferred from homology"/>
<keyword evidence="8 15" id="KW-0547">Nucleotide-binding</keyword>
<evidence type="ECO:0000256" key="9">
    <source>
        <dbReference type="ARBA" id="ARBA00022840"/>
    </source>
</evidence>
<evidence type="ECO:0000256" key="4">
    <source>
        <dbReference type="ARBA" id="ARBA00022475"/>
    </source>
</evidence>
<dbReference type="CDD" id="cd02079">
    <property type="entry name" value="P-type_ATPase_HM"/>
    <property type="match status" value="1"/>
</dbReference>
<dbReference type="NCBIfam" id="TIGR01511">
    <property type="entry name" value="ATPase-IB1_Cu"/>
    <property type="match status" value="1"/>
</dbReference>
<dbReference type="InterPro" id="IPR001757">
    <property type="entry name" value="P_typ_ATPase"/>
</dbReference>
<dbReference type="EMBL" id="JBBPCO010000010">
    <property type="protein sequence ID" value="MEK8090233.1"/>
    <property type="molecule type" value="Genomic_DNA"/>
</dbReference>
<dbReference type="Gene3D" id="3.40.50.1000">
    <property type="entry name" value="HAD superfamily/HAD-like"/>
    <property type="match status" value="1"/>
</dbReference>
<dbReference type="InterPro" id="IPR018303">
    <property type="entry name" value="ATPase_P-typ_P_site"/>
</dbReference>
<feature type="domain" description="HMA" evidence="16">
    <location>
        <begin position="106"/>
        <end position="172"/>
    </location>
</feature>
<dbReference type="InterPro" id="IPR036163">
    <property type="entry name" value="HMA_dom_sf"/>
</dbReference>
<keyword evidence="13" id="KW-0406">Ion transport</keyword>
<dbReference type="RefSeq" id="WP_341371288.1">
    <property type="nucleotide sequence ID" value="NZ_JBBPCO010000010.1"/>
</dbReference>
<gene>
    <name evidence="17" type="ORF">WOB96_10715</name>
</gene>
<dbReference type="SFLD" id="SFLDS00003">
    <property type="entry name" value="Haloacid_Dehalogenase"/>
    <property type="match status" value="1"/>
</dbReference>
<comment type="similarity">
    <text evidence="2 15">Belongs to the cation transport ATPase (P-type) (TC 3.A.3) family. Type IB subfamily.</text>
</comment>
<dbReference type="Gene3D" id="2.70.150.10">
    <property type="entry name" value="Calcium-transporting ATPase, cytoplasmic transduction domain A"/>
    <property type="match status" value="1"/>
</dbReference>
<feature type="transmembrane region" description="Helical" evidence="15">
    <location>
        <begin position="287"/>
        <end position="305"/>
    </location>
</feature>
<dbReference type="InterPro" id="IPR027256">
    <property type="entry name" value="P-typ_ATPase_IB"/>
</dbReference>
<keyword evidence="12 15" id="KW-1133">Transmembrane helix</keyword>
<keyword evidence="9 15" id="KW-0067">ATP-binding</keyword>
<evidence type="ECO:0000256" key="8">
    <source>
        <dbReference type="ARBA" id="ARBA00022741"/>
    </source>
</evidence>
<evidence type="ECO:0000259" key="16">
    <source>
        <dbReference type="PROSITE" id="PS50846"/>
    </source>
</evidence>
<evidence type="ECO:0000256" key="12">
    <source>
        <dbReference type="ARBA" id="ARBA00022989"/>
    </source>
</evidence>
<evidence type="ECO:0000256" key="2">
    <source>
        <dbReference type="ARBA" id="ARBA00006024"/>
    </source>
</evidence>
<dbReference type="SUPFAM" id="SSF81660">
    <property type="entry name" value="Metal cation-transporting ATPase, ATP-binding domain N"/>
    <property type="match status" value="1"/>
</dbReference>
<evidence type="ECO:0000256" key="5">
    <source>
        <dbReference type="ARBA" id="ARBA00022553"/>
    </source>
</evidence>
<evidence type="ECO:0000256" key="13">
    <source>
        <dbReference type="ARBA" id="ARBA00023065"/>
    </source>
</evidence>
<evidence type="ECO:0000256" key="3">
    <source>
        <dbReference type="ARBA" id="ARBA00022448"/>
    </source>
</evidence>
<dbReference type="SUPFAM" id="SSF55008">
    <property type="entry name" value="HMA, heavy metal-associated domain"/>
    <property type="match status" value="1"/>
</dbReference>
<dbReference type="Pfam" id="PF12156">
    <property type="entry name" value="ATPase-cat_bd"/>
    <property type="match status" value="1"/>
</dbReference>
<dbReference type="Gene3D" id="3.40.1110.10">
    <property type="entry name" value="Calcium-transporting ATPase, cytoplasmic domain N"/>
    <property type="match status" value="1"/>
</dbReference>
<evidence type="ECO:0000256" key="15">
    <source>
        <dbReference type="RuleBase" id="RU362081"/>
    </source>
</evidence>
<keyword evidence="18" id="KW-1185">Reference proteome</keyword>
<dbReference type="InterPro" id="IPR021993">
    <property type="entry name" value="ATPase-cat-bd"/>
</dbReference>